<dbReference type="EMBL" id="MIGV01000019">
    <property type="protein sequence ID" value="PPT74987.1"/>
    <property type="molecule type" value="Genomic_DNA"/>
</dbReference>
<dbReference type="Proteomes" id="UP000238270">
    <property type="component" value="Unassembled WGS sequence"/>
</dbReference>
<name>A0A2S6Z256_9XANT</name>
<proteinExistence type="predicted"/>
<sequence length="284" mass="32400">MTELEWSSSALHARSIFFEEFNDIDIYVEDTDATTIRIFTTLFQRALKHLRIDTVFGLGGRNEVIKRFNHDTSNGRKRLYVIDGDFSCLIGELRQHEIPSGIFRLSRYCIENYLLDRKAFAEVAHDEDGHRSPDELLRQANFDQWLLDSSSPLLRLSLAYACSEHFELGVKTCSRPIESFYQSGDGRLDDNAIEAVIAEIRAVADAKLEAGEFDVKMEQLKNRASMLQLPHLSIPSGKGYGLPLLIRRLKWVTKSKTSEKSITMRLSRYAPIDEIATAFNFAVD</sequence>
<comment type="caution">
    <text evidence="2">The sequence shown here is derived from an EMBL/GenBank/DDBJ whole genome shotgun (WGS) entry which is preliminary data.</text>
</comment>
<evidence type="ECO:0000313" key="2">
    <source>
        <dbReference type="EMBL" id="PPT74987.1"/>
    </source>
</evidence>
<organism evidence="2 3">
    <name type="scientific">Xanthomonas arboricola pv. populi</name>
    <dbReference type="NCBI Taxonomy" id="487823"/>
    <lineage>
        <taxon>Bacteria</taxon>
        <taxon>Pseudomonadati</taxon>
        <taxon>Pseudomonadota</taxon>
        <taxon>Gammaproteobacteria</taxon>
        <taxon>Lysobacterales</taxon>
        <taxon>Lysobacteraceae</taxon>
        <taxon>Xanthomonas</taxon>
    </lineage>
</organism>
<gene>
    <name evidence="2" type="ORF">XaplCFBP3122_14680</name>
</gene>
<protein>
    <submittedName>
        <fullName evidence="2">DUF4435 domain-containing protein</fullName>
    </submittedName>
</protein>
<dbReference type="Pfam" id="PF14491">
    <property type="entry name" value="DUF4435"/>
    <property type="match status" value="1"/>
</dbReference>
<accession>A0A2S6Z256</accession>
<evidence type="ECO:0000313" key="3">
    <source>
        <dbReference type="Proteomes" id="UP000238270"/>
    </source>
</evidence>
<dbReference type="InterPro" id="IPR029492">
    <property type="entry name" value="DUF4435"/>
</dbReference>
<dbReference type="AlphaFoldDB" id="A0A2S6Z256"/>
<reference evidence="2 3" key="1">
    <citation type="submission" date="2016-08" db="EMBL/GenBank/DDBJ databases">
        <title>Evolution of the type three secretion system and type three effector repertoires in Xanthomonas.</title>
        <authorList>
            <person name="Merda D."/>
            <person name="Briand M."/>
            <person name="Bosis E."/>
            <person name="Rousseau C."/>
            <person name="Portier P."/>
            <person name="Jacques M.-A."/>
            <person name="Fischer-Le Saux M."/>
        </authorList>
    </citation>
    <scope>NUCLEOTIDE SEQUENCE [LARGE SCALE GENOMIC DNA]</scope>
    <source>
        <strain evidence="2 3">CFBP 3122</strain>
    </source>
</reference>
<evidence type="ECO:0000259" key="1">
    <source>
        <dbReference type="Pfam" id="PF14491"/>
    </source>
</evidence>
<feature type="domain" description="DUF4435" evidence="1">
    <location>
        <begin position="22"/>
        <end position="210"/>
    </location>
</feature>
<dbReference type="RefSeq" id="WP_080716168.1">
    <property type="nucleotide sequence ID" value="NZ_MIGV01000019.1"/>
</dbReference>